<dbReference type="GeneTree" id="ENSGT00390000012979"/>
<proteinExistence type="inferred from homology"/>
<dbReference type="GO" id="GO:0003723">
    <property type="term" value="F:RNA binding"/>
    <property type="evidence" value="ECO:0007669"/>
    <property type="project" value="TreeGrafter"/>
</dbReference>
<evidence type="ECO:0000256" key="1">
    <source>
        <dbReference type="ARBA" id="ARBA00034118"/>
    </source>
</evidence>
<evidence type="ECO:0000313" key="5">
    <source>
        <dbReference type="Ensembl" id="ENSCAFP00020007377.1"/>
    </source>
</evidence>
<dbReference type="GO" id="GO:0005730">
    <property type="term" value="C:nucleolus"/>
    <property type="evidence" value="ECO:0007669"/>
    <property type="project" value="TreeGrafter"/>
</dbReference>
<dbReference type="Pfam" id="PF10169">
    <property type="entry name" value="LLPH"/>
    <property type="match status" value="1"/>
</dbReference>
<dbReference type="GO" id="GO:0001099">
    <property type="term" value="F:basal RNA polymerase II transcription machinery binding"/>
    <property type="evidence" value="ECO:0007669"/>
    <property type="project" value="TreeGrafter"/>
</dbReference>
<name>A0A8C0JY80_CANLU</name>
<evidence type="ECO:0000313" key="6">
    <source>
        <dbReference type="Proteomes" id="UP000694391"/>
    </source>
</evidence>
<dbReference type="AlphaFoldDB" id="A0A8C0JY80"/>
<dbReference type="InterPro" id="IPR018784">
    <property type="entry name" value="LLPH-like"/>
</dbReference>
<sequence>MGLPVGVAVRTVTGLGVSRFPGNVAKSLRKKKECPKELSRLKSILKMDGDVLMKDVQGIATVLVPKHCQEQTQCVVQGEKDDMKMETEMKRNRKSLIEQHGQYPIWTNQRQRKRLRQSEKKGRGKAKPKQQKQRRVWLVFT</sequence>
<dbReference type="PANTHER" id="PTHR34253:SF1">
    <property type="entry name" value="PROTEIN LLP HOMOLOG"/>
    <property type="match status" value="1"/>
</dbReference>
<evidence type="ECO:0000256" key="4">
    <source>
        <dbReference type="SAM" id="MobiDB-lite"/>
    </source>
</evidence>
<dbReference type="Proteomes" id="UP000694391">
    <property type="component" value="Unplaced"/>
</dbReference>
<evidence type="ECO:0000256" key="3">
    <source>
        <dbReference type="ARBA" id="ARBA00034144"/>
    </source>
</evidence>
<protein>
    <recommendedName>
        <fullName evidence="2">Protein LLP homolog</fullName>
    </recommendedName>
    <alternativeName>
        <fullName evidence="3">Protein LAPS18-like</fullName>
    </alternativeName>
</protein>
<reference evidence="5" key="1">
    <citation type="submission" date="2025-08" db="UniProtKB">
        <authorList>
            <consortium name="Ensembl"/>
        </authorList>
    </citation>
    <scope>IDENTIFICATION</scope>
</reference>
<feature type="region of interest" description="Disordered" evidence="4">
    <location>
        <begin position="93"/>
        <end position="141"/>
    </location>
</feature>
<keyword evidence="6" id="KW-1185">Reference proteome</keyword>
<evidence type="ECO:0000256" key="2">
    <source>
        <dbReference type="ARBA" id="ARBA00034141"/>
    </source>
</evidence>
<organism evidence="5 6">
    <name type="scientific">Canis lupus dingo</name>
    <name type="common">dingo</name>
    <dbReference type="NCBI Taxonomy" id="286419"/>
    <lineage>
        <taxon>Eukaryota</taxon>
        <taxon>Metazoa</taxon>
        <taxon>Chordata</taxon>
        <taxon>Craniata</taxon>
        <taxon>Vertebrata</taxon>
        <taxon>Euteleostomi</taxon>
        <taxon>Mammalia</taxon>
        <taxon>Eutheria</taxon>
        <taxon>Laurasiatheria</taxon>
        <taxon>Carnivora</taxon>
        <taxon>Caniformia</taxon>
        <taxon>Canidae</taxon>
        <taxon>Canis</taxon>
    </lineage>
</organism>
<reference evidence="5" key="2">
    <citation type="submission" date="2025-09" db="UniProtKB">
        <authorList>
            <consortium name="Ensembl"/>
        </authorList>
    </citation>
    <scope>IDENTIFICATION</scope>
</reference>
<dbReference type="PANTHER" id="PTHR34253">
    <property type="entry name" value="PROTEIN LLP HOMOLOG"/>
    <property type="match status" value="1"/>
</dbReference>
<dbReference type="Ensembl" id="ENSCAFT00020008540.1">
    <property type="protein sequence ID" value="ENSCAFP00020007377.1"/>
    <property type="gene ID" value="ENSCAFG00020005976.1"/>
</dbReference>
<accession>A0A8C0JY80</accession>
<comment type="similarity">
    <text evidence="1">Belongs to the learning-associated protein family.</text>
</comment>
<feature type="compositionally biased region" description="Basic residues" evidence="4">
    <location>
        <begin position="122"/>
        <end position="135"/>
    </location>
</feature>
<dbReference type="GO" id="GO:0097484">
    <property type="term" value="P:dendrite extension"/>
    <property type="evidence" value="ECO:0007669"/>
    <property type="project" value="TreeGrafter"/>
</dbReference>